<evidence type="ECO:0000313" key="2">
    <source>
        <dbReference type="Proteomes" id="UP001222027"/>
    </source>
</evidence>
<reference evidence="1 2" key="1">
    <citation type="submission" date="2022-12" db="EMBL/GenBank/DDBJ databases">
        <title>Chromosome-scale assembly of the Ensete ventricosum genome.</title>
        <authorList>
            <person name="Dussert Y."/>
            <person name="Stocks J."/>
            <person name="Wendawek A."/>
            <person name="Woldeyes F."/>
            <person name="Nichols R.A."/>
            <person name="Borrell J.S."/>
        </authorList>
    </citation>
    <scope>NUCLEOTIDE SEQUENCE [LARGE SCALE GENOMIC DNA]</scope>
    <source>
        <strain evidence="2">cv. Maze</strain>
        <tissue evidence="1">Seeds</tissue>
    </source>
</reference>
<dbReference type="EMBL" id="JAQQAF010000003">
    <property type="protein sequence ID" value="KAJ8499797.1"/>
    <property type="molecule type" value="Genomic_DNA"/>
</dbReference>
<evidence type="ECO:0000313" key="1">
    <source>
        <dbReference type="EMBL" id="KAJ8499797.1"/>
    </source>
</evidence>
<evidence type="ECO:0008006" key="3">
    <source>
        <dbReference type="Google" id="ProtNLM"/>
    </source>
</evidence>
<organism evidence="1 2">
    <name type="scientific">Ensete ventricosum</name>
    <name type="common">Abyssinian banana</name>
    <name type="synonym">Musa ensete</name>
    <dbReference type="NCBI Taxonomy" id="4639"/>
    <lineage>
        <taxon>Eukaryota</taxon>
        <taxon>Viridiplantae</taxon>
        <taxon>Streptophyta</taxon>
        <taxon>Embryophyta</taxon>
        <taxon>Tracheophyta</taxon>
        <taxon>Spermatophyta</taxon>
        <taxon>Magnoliopsida</taxon>
        <taxon>Liliopsida</taxon>
        <taxon>Zingiberales</taxon>
        <taxon>Musaceae</taxon>
        <taxon>Ensete</taxon>
    </lineage>
</organism>
<keyword evidence="2" id="KW-1185">Reference proteome</keyword>
<comment type="caution">
    <text evidence="1">The sequence shown here is derived from an EMBL/GenBank/DDBJ whole genome shotgun (WGS) entry which is preliminary data.</text>
</comment>
<gene>
    <name evidence="1" type="ORF">OPV22_010349</name>
</gene>
<sequence>MITNYLYMILSFDRSSTSQQINAIEELEEPLICKTGNSSQRLVVSTKRRSRKGREFFESIHRLAKR</sequence>
<dbReference type="AlphaFoldDB" id="A0AAV8RGL5"/>
<accession>A0AAV8RGL5</accession>
<dbReference type="Proteomes" id="UP001222027">
    <property type="component" value="Unassembled WGS sequence"/>
</dbReference>
<proteinExistence type="predicted"/>
<protein>
    <recommendedName>
        <fullName evidence="3">MADS-box domain-containing protein</fullName>
    </recommendedName>
</protein>
<name>A0AAV8RGL5_ENSVE</name>